<dbReference type="EMBL" id="NPDZ01000023">
    <property type="protein sequence ID" value="PJZ71699.1"/>
    <property type="molecule type" value="Genomic_DNA"/>
</dbReference>
<feature type="transmembrane region" description="Helical" evidence="1">
    <location>
        <begin position="136"/>
        <end position="158"/>
    </location>
</feature>
<protein>
    <submittedName>
        <fullName evidence="3">Uncharacterized protein</fullName>
    </submittedName>
</protein>
<keyword evidence="1" id="KW-0472">Membrane</keyword>
<dbReference type="EMBL" id="NPDY01000037">
    <property type="protein sequence ID" value="PJZ68070.1"/>
    <property type="molecule type" value="Genomic_DNA"/>
</dbReference>
<dbReference type="AlphaFoldDB" id="A0A2M9ZI23"/>
<feature type="transmembrane region" description="Helical" evidence="1">
    <location>
        <begin position="69"/>
        <end position="91"/>
    </location>
</feature>
<keyword evidence="1" id="KW-1133">Transmembrane helix</keyword>
<evidence type="ECO:0000313" key="5">
    <source>
        <dbReference type="Proteomes" id="UP000231990"/>
    </source>
</evidence>
<keyword evidence="4" id="KW-1185">Reference proteome</keyword>
<evidence type="ECO:0000313" key="3">
    <source>
        <dbReference type="EMBL" id="PJZ71699.1"/>
    </source>
</evidence>
<feature type="transmembrane region" description="Helical" evidence="1">
    <location>
        <begin position="29"/>
        <end position="49"/>
    </location>
</feature>
<feature type="transmembrane region" description="Helical" evidence="1">
    <location>
        <begin position="170"/>
        <end position="187"/>
    </location>
</feature>
<evidence type="ECO:0000256" key="1">
    <source>
        <dbReference type="SAM" id="Phobius"/>
    </source>
</evidence>
<gene>
    <name evidence="2" type="ORF">CH360_18165</name>
    <name evidence="3" type="ORF">CH373_18080</name>
</gene>
<organism evidence="3 5">
    <name type="scientific">Leptospira perolatii</name>
    <dbReference type="NCBI Taxonomy" id="2023191"/>
    <lineage>
        <taxon>Bacteria</taxon>
        <taxon>Pseudomonadati</taxon>
        <taxon>Spirochaetota</taxon>
        <taxon>Spirochaetia</taxon>
        <taxon>Leptospirales</taxon>
        <taxon>Leptospiraceae</taxon>
        <taxon>Leptospira</taxon>
    </lineage>
</organism>
<comment type="caution">
    <text evidence="3">The sequence shown here is derived from an EMBL/GenBank/DDBJ whole genome shotgun (WGS) entry which is preliminary data.</text>
</comment>
<evidence type="ECO:0000313" key="2">
    <source>
        <dbReference type="EMBL" id="PJZ68070.1"/>
    </source>
</evidence>
<dbReference type="Proteomes" id="UP000231962">
    <property type="component" value="Unassembled WGS sequence"/>
</dbReference>
<feature type="transmembrane region" description="Helical" evidence="1">
    <location>
        <begin position="103"/>
        <end position="124"/>
    </location>
</feature>
<sequence length="204" mass="24212">MHRELRYAFIFFLKASDYGKLSLMRIIDISYSVIFAGLGVFTFLNYYAGQYYGLFWKDFFPYEEYYKNSVIESVNIGAISIDIAVFSLFVFRVKWDEEDKELGILFSLLSMIIFLTWFELFYASSFYYREMSDKQAYPFTLNNLGPIGSCFSSVYIVIQYIRKNLEDTEIWVRSIVYVGSFLLLLLLHEFVLEWIREIAGHDLF</sequence>
<reference evidence="4 5" key="1">
    <citation type="submission" date="2017-07" db="EMBL/GenBank/DDBJ databases">
        <title>Leptospira spp. isolated from tropical soils.</title>
        <authorList>
            <person name="Thibeaux R."/>
            <person name="Iraola G."/>
            <person name="Ferres I."/>
            <person name="Bierque E."/>
            <person name="Girault D."/>
            <person name="Soupe-Gilbert M.-E."/>
            <person name="Picardeau M."/>
            <person name="Goarant C."/>
        </authorList>
    </citation>
    <scope>NUCLEOTIDE SEQUENCE [LARGE SCALE GENOMIC DNA]</scope>
    <source>
        <strain evidence="3 5">FH1-B-B1</strain>
        <strain evidence="2 4">FH1-B-C1</strain>
    </source>
</reference>
<keyword evidence="1" id="KW-0812">Transmembrane</keyword>
<proteinExistence type="predicted"/>
<name>A0A2M9ZI23_9LEPT</name>
<accession>A0A2M9ZI23</accession>
<evidence type="ECO:0000313" key="4">
    <source>
        <dbReference type="Proteomes" id="UP000231962"/>
    </source>
</evidence>
<dbReference type="Proteomes" id="UP000231990">
    <property type="component" value="Unassembled WGS sequence"/>
</dbReference>